<comment type="caution">
    <text evidence="2">The sequence shown here is derived from an EMBL/GenBank/DDBJ whole genome shotgun (WGS) entry which is preliminary data.</text>
</comment>
<dbReference type="OrthoDB" id="5863171at2759"/>
<dbReference type="PANTHER" id="PTHR48228">
    <property type="entry name" value="SUCCINYL-COA--D-CITRAMALATE COA-TRANSFERASE"/>
    <property type="match status" value="1"/>
</dbReference>
<dbReference type="Gene3D" id="3.40.50.10540">
    <property type="entry name" value="Crotonobetainyl-coa:carnitine coa-transferase, domain 1"/>
    <property type="match status" value="1"/>
</dbReference>
<accession>A0A9P4UG24</accession>
<dbReference type="EMBL" id="MU001495">
    <property type="protein sequence ID" value="KAF2448700.1"/>
    <property type="molecule type" value="Genomic_DNA"/>
</dbReference>
<dbReference type="PANTHER" id="PTHR48228:SF4">
    <property type="entry name" value="BLR3030 PROTEIN"/>
    <property type="match status" value="1"/>
</dbReference>
<dbReference type="Proteomes" id="UP000799764">
    <property type="component" value="Unassembled WGS sequence"/>
</dbReference>
<evidence type="ECO:0000313" key="2">
    <source>
        <dbReference type="EMBL" id="KAF2448700.1"/>
    </source>
</evidence>
<reference evidence="2" key="1">
    <citation type="journal article" date="2020" name="Stud. Mycol.">
        <title>101 Dothideomycetes genomes: a test case for predicting lifestyles and emergence of pathogens.</title>
        <authorList>
            <person name="Haridas S."/>
            <person name="Albert R."/>
            <person name="Binder M."/>
            <person name="Bloem J."/>
            <person name="Labutti K."/>
            <person name="Salamov A."/>
            <person name="Andreopoulos B."/>
            <person name="Baker S."/>
            <person name="Barry K."/>
            <person name="Bills G."/>
            <person name="Bluhm B."/>
            <person name="Cannon C."/>
            <person name="Castanera R."/>
            <person name="Culley D."/>
            <person name="Daum C."/>
            <person name="Ezra D."/>
            <person name="Gonzalez J."/>
            <person name="Henrissat B."/>
            <person name="Kuo A."/>
            <person name="Liang C."/>
            <person name="Lipzen A."/>
            <person name="Lutzoni F."/>
            <person name="Magnuson J."/>
            <person name="Mondo S."/>
            <person name="Nolan M."/>
            <person name="Ohm R."/>
            <person name="Pangilinan J."/>
            <person name="Park H.-J."/>
            <person name="Ramirez L."/>
            <person name="Alfaro M."/>
            <person name="Sun H."/>
            <person name="Tritt A."/>
            <person name="Yoshinaga Y."/>
            <person name="Zwiers L.-H."/>
            <person name="Turgeon B."/>
            <person name="Goodwin S."/>
            <person name="Spatafora J."/>
            <person name="Crous P."/>
            <person name="Grigoriev I."/>
        </authorList>
    </citation>
    <scope>NUCLEOTIDE SEQUENCE</scope>
    <source>
        <strain evidence="2">CBS 690.94</strain>
    </source>
</reference>
<dbReference type="Pfam" id="PF02515">
    <property type="entry name" value="CoA_transf_3"/>
    <property type="match status" value="1"/>
</dbReference>
<organism evidence="2 3">
    <name type="scientific">Karstenula rhodostoma CBS 690.94</name>
    <dbReference type="NCBI Taxonomy" id="1392251"/>
    <lineage>
        <taxon>Eukaryota</taxon>
        <taxon>Fungi</taxon>
        <taxon>Dikarya</taxon>
        <taxon>Ascomycota</taxon>
        <taxon>Pezizomycotina</taxon>
        <taxon>Dothideomycetes</taxon>
        <taxon>Pleosporomycetidae</taxon>
        <taxon>Pleosporales</taxon>
        <taxon>Massarineae</taxon>
        <taxon>Didymosphaeriaceae</taxon>
        <taxon>Karstenula</taxon>
    </lineage>
</organism>
<keyword evidence="3" id="KW-1185">Reference proteome</keyword>
<proteinExistence type="inferred from homology"/>
<evidence type="ECO:0000313" key="3">
    <source>
        <dbReference type="Proteomes" id="UP000799764"/>
    </source>
</evidence>
<dbReference type="InterPro" id="IPR023606">
    <property type="entry name" value="CoA-Trfase_III_dom_1_sf"/>
</dbReference>
<dbReference type="GO" id="GO:0003824">
    <property type="term" value="F:catalytic activity"/>
    <property type="evidence" value="ECO:0007669"/>
    <property type="project" value="InterPro"/>
</dbReference>
<protein>
    <submittedName>
        <fullName evidence="2">CoA-transferase family III</fullName>
    </submittedName>
</protein>
<dbReference type="InterPro" id="IPR003673">
    <property type="entry name" value="CoA-Trfase_fam_III"/>
</dbReference>
<sequence length="529" mass="57162">MEEGPPRKTGMIKLNYCTPCAVSVTSEPTVPSVCLGNFTNTASLVPNGYPRFSTLDSITHIWRTLGLPNDALKSLNLVEDANLFSSSFKVSHLAHASIALSALAAALMWSTRTNKPVPVVSVSREHACAEFISERLYTLNGKRLPSPFGNLGGLHKTADGYVRMHDGFSHHRDNALKLLALYPCQLYPSRDEVALNMLGWSAVELEKAAFENGAVIVALRSFQEWDALPQAKVAVNFPIRLQKIGGERPPVPLPLGADAIKYCLQGVRIVELSRVIAGPVAGRTLAAHGADVIWVTSPTLPNQPELDIDMARGKRTVQLDIKNSQDKAQLLELIRTADVFLSSYRPGSLAAQGFSSEELVKINPNLVIATLTAWGEDGPWAKNRGFDSLVQAASGINVAEAEHFGSDEPARVLPCQALDHGSGYLLATGIMAALYKRTISGGAYEVHVSLAGVMKYLRSLGQLPKESREYNGSPDFKVTEKYMETKTTALGVLKAITHSASINGVNIGYEIMPKPLGGDDPTWLPSIGK</sequence>
<dbReference type="SUPFAM" id="SSF89796">
    <property type="entry name" value="CoA-transferase family III (CaiB/BaiF)"/>
    <property type="match status" value="2"/>
</dbReference>
<gene>
    <name evidence="2" type="ORF">P171DRAFT_452450</name>
</gene>
<dbReference type="AlphaFoldDB" id="A0A9P4UG24"/>
<name>A0A9P4UG24_9PLEO</name>
<evidence type="ECO:0000256" key="1">
    <source>
        <dbReference type="ARBA" id="ARBA00008383"/>
    </source>
</evidence>
<comment type="similarity">
    <text evidence="1">Belongs to the CoA-transferase III family.</text>
</comment>
<dbReference type="InterPro" id="IPR050509">
    <property type="entry name" value="CoA-transferase_III"/>
</dbReference>